<dbReference type="AlphaFoldDB" id="A0A9N7UJV0"/>
<proteinExistence type="predicted"/>
<organism evidence="1 2">
    <name type="scientific">Pleuronectes platessa</name>
    <name type="common">European plaice</name>
    <dbReference type="NCBI Taxonomy" id="8262"/>
    <lineage>
        <taxon>Eukaryota</taxon>
        <taxon>Metazoa</taxon>
        <taxon>Chordata</taxon>
        <taxon>Craniata</taxon>
        <taxon>Vertebrata</taxon>
        <taxon>Euteleostomi</taxon>
        <taxon>Actinopterygii</taxon>
        <taxon>Neopterygii</taxon>
        <taxon>Teleostei</taxon>
        <taxon>Neoteleostei</taxon>
        <taxon>Acanthomorphata</taxon>
        <taxon>Carangaria</taxon>
        <taxon>Pleuronectiformes</taxon>
        <taxon>Pleuronectoidei</taxon>
        <taxon>Pleuronectidae</taxon>
        <taxon>Pleuronectes</taxon>
    </lineage>
</organism>
<dbReference type="Proteomes" id="UP001153269">
    <property type="component" value="Unassembled WGS sequence"/>
</dbReference>
<comment type="caution">
    <text evidence="1">The sequence shown here is derived from an EMBL/GenBank/DDBJ whole genome shotgun (WGS) entry which is preliminary data.</text>
</comment>
<gene>
    <name evidence="1" type="ORF">PLEPLA_LOCUS21614</name>
</gene>
<protein>
    <submittedName>
        <fullName evidence="1">Uncharacterized protein</fullName>
    </submittedName>
</protein>
<evidence type="ECO:0000313" key="1">
    <source>
        <dbReference type="EMBL" id="CAB1433523.1"/>
    </source>
</evidence>
<keyword evidence="2" id="KW-1185">Reference proteome</keyword>
<reference evidence="1" key="1">
    <citation type="submission" date="2020-03" db="EMBL/GenBank/DDBJ databases">
        <authorList>
            <person name="Weist P."/>
        </authorList>
    </citation>
    <scope>NUCLEOTIDE SEQUENCE</scope>
</reference>
<evidence type="ECO:0000313" key="2">
    <source>
        <dbReference type="Proteomes" id="UP001153269"/>
    </source>
</evidence>
<name>A0A9N7UJV0_PLEPL</name>
<accession>A0A9N7UJV0</accession>
<dbReference type="EMBL" id="CADEAL010001566">
    <property type="protein sequence ID" value="CAB1433523.1"/>
    <property type="molecule type" value="Genomic_DNA"/>
</dbReference>
<sequence>MTHVSSASGPDCTLPLSPIIIIIIPKHRCLFLPEPCFTHGNPPPTTIPLSPSTLPLPAPSVLCQDQAGPGMMQTESTVDSPGSGPGAPEPLLCLGGTSCLWEAAARAGAPVCLLPPGLMPNSALVPTSARPIKSCLGNIPGPQSEINNLSTSSEEANL</sequence>